<evidence type="ECO:0000313" key="4">
    <source>
        <dbReference type="EMBL" id="VYT20068.1"/>
    </source>
</evidence>
<protein>
    <submittedName>
        <fullName evidence="4">HTH-type transcriptional regulator MalR</fullName>
    </submittedName>
</protein>
<dbReference type="CDD" id="cd06307">
    <property type="entry name" value="PBP1_sugar_binding"/>
    <property type="match status" value="1"/>
</dbReference>
<gene>
    <name evidence="4" type="primary">malR_1</name>
    <name evidence="4" type="ORF">ACLFYP115_02026</name>
</gene>
<dbReference type="AlphaFoldDB" id="A0A6N2UQQ7"/>
<dbReference type="Pfam" id="PF13407">
    <property type="entry name" value="Peripla_BP_4"/>
    <property type="match status" value="1"/>
</dbReference>
<dbReference type="SUPFAM" id="SSF47413">
    <property type="entry name" value="lambda repressor-like DNA-binding domains"/>
    <property type="match status" value="1"/>
</dbReference>
<dbReference type="SUPFAM" id="SSF53822">
    <property type="entry name" value="Periplasmic binding protein-like I"/>
    <property type="match status" value="1"/>
</dbReference>
<evidence type="ECO:0000256" key="2">
    <source>
        <dbReference type="ARBA" id="ARBA00007639"/>
    </source>
</evidence>
<dbReference type="EMBL" id="CACRSQ010000006">
    <property type="protein sequence ID" value="VYT20068.1"/>
    <property type="molecule type" value="Genomic_DNA"/>
</dbReference>
<dbReference type="RefSeq" id="WP_118476453.1">
    <property type="nucleotide sequence ID" value="NZ_CACRSQ010000006.1"/>
</dbReference>
<dbReference type="GO" id="GO:0030288">
    <property type="term" value="C:outer membrane-bounded periplasmic space"/>
    <property type="evidence" value="ECO:0007669"/>
    <property type="project" value="TreeGrafter"/>
</dbReference>
<dbReference type="InterPro" id="IPR010982">
    <property type="entry name" value="Lambda_DNA-bd_dom_sf"/>
</dbReference>
<dbReference type="GO" id="GO:0006355">
    <property type="term" value="P:regulation of DNA-templated transcription"/>
    <property type="evidence" value="ECO:0007669"/>
    <property type="project" value="InterPro"/>
</dbReference>
<comment type="subcellular location">
    <subcellularLocation>
        <location evidence="1">Cell envelope</location>
    </subcellularLocation>
</comment>
<proteinExistence type="inferred from homology"/>
<evidence type="ECO:0000256" key="1">
    <source>
        <dbReference type="ARBA" id="ARBA00004196"/>
    </source>
</evidence>
<dbReference type="SMART" id="SM00354">
    <property type="entry name" value="HTH_LACI"/>
    <property type="match status" value="1"/>
</dbReference>
<reference evidence="4" key="1">
    <citation type="submission" date="2019-11" db="EMBL/GenBank/DDBJ databases">
        <authorList>
            <person name="Feng L."/>
        </authorList>
    </citation>
    <scope>NUCLEOTIDE SEQUENCE</scope>
    <source>
        <strain evidence="4">AcaccaeLFYP115</strain>
    </source>
</reference>
<dbReference type="Pfam" id="PF00356">
    <property type="entry name" value="LacI"/>
    <property type="match status" value="1"/>
</dbReference>
<feature type="domain" description="HTH lacI-type" evidence="3">
    <location>
        <begin position="4"/>
        <end position="57"/>
    </location>
</feature>
<dbReference type="GO" id="GO:0030246">
    <property type="term" value="F:carbohydrate binding"/>
    <property type="evidence" value="ECO:0007669"/>
    <property type="project" value="TreeGrafter"/>
</dbReference>
<accession>A0A6N2UQQ7</accession>
<dbReference type="GO" id="GO:0003677">
    <property type="term" value="F:DNA binding"/>
    <property type="evidence" value="ECO:0007669"/>
    <property type="project" value="InterPro"/>
</dbReference>
<sequence>MAGTIKEIAERAGVSRGTVDRALNNRGRIKPEVAERILAIAKELDYHSNRKSKKNTQNPDKHIKIGVITQLSEASFMIPVKEGIRDAGRELEYLGVELLLKDIESVDEEAQMEAIDELESKGIDGLAIMPVQSEYVRERLNRLMEEKEIPVVTFNSDIVGTKRSCFVGLDNKKSGRTAAGLMGMLTRGKGKVLVITGFFTNSVNSLRVEGFVQEIKNAYPDMELLGVQSSFDETREVQKIIENTMAIAPDLSGVFVASGGQAGVCLAFEKLKLEKRPYVIVYDATPKNTKALKEDRYDFLIDQEGYEQGYRPPNLLYNMIQKGQMPETDHIYTDIKIKNKYNV</sequence>
<evidence type="ECO:0000259" key="3">
    <source>
        <dbReference type="PROSITE" id="PS50932"/>
    </source>
</evidence>
<dbReference type="Gene3D" id="1.10.260.40">
    <property type="entry name" value="lambda repressor-like DNA-binding domains"/>
    <property type="match status" value="1"/>
</dbReference>
<dbReference type="PROSITE" id="PS00356">
    <property type="entry name" value="HTH_LACI_1"/>
    <property type="match status" value="1"/>
</dbReference>
<dbReference type="PROSITE" id="PS50932">
    <property type="entry name" value="HTH_LACI_2"/>
    <property type="match status" value="1"/>
</dbReference>
<dbReference type="CDD" id="cd01392">
    <property type="entry name" value="HTH_LacI"/>
    <property type="match status" value="1"/>
</dbReference>
<dbReference type="PANTHER" id="PTHR30036">
    <property type="entry name" value="D-XYLOSE-BINDING PERIPLASMIC PROTEIN"/>
    <property type="match status" value="1"/>
</dbReference>
<dbReference type="InterPro" id="IPR050555">
    <property type="entry name" value="Bact_Solute-Bind_Prot2"/>
</dbReference>
<dbReference type="Gene3D" id="3.40.50.2300">
    <property type="match status" value="2"/>
</dbReference>
<name>A0A6N2UQQ7_9FIRM</name>
<dbReference type="InterPro" id="IPR025997">
    <property type="entry name" value="SBP_2_dom"/>
</dbReference>
<dbReference type="PANTHER" id="PTHR30036:SF7">
    <property type="entry name" value="ABC TRANSPORTER PERIPLASMIC-BINDING PROTEIN YPHF"/>
    <property type="match status" value="1"/>
</dbReference>
<organism evidence="4">
    <name type="scientific">Anaerostipes caccae</name>
    <dbReference type="NCBI Taxonomy" id="105841"/>
    <lineage>
        <taxon>Bacteria</taxon>
        <taxon>Bacillati</taxon>
        <taxon>Bacillota</taxon>
        <taxon>Clostridia</taxon>
        <taxon>Lachnospirales</taxon>
        <taxon>Lachnospiraceae</taxon>
        <taxon>Anaerostipes</taxon>
    </lineage>
</organism>
<dbReference type="InterPro" id="IPR000843">
    <property type="entry name" value="HTH_LacI"/>
</dbReference>
<dbReference type="InterPro" id="IPR028082">
    <property type="entry name" value="Peripla_BP_I"/>
</dbReference>
<comment type="similarity">
    <text evidence="2">Belongs to the bacterial solute-binding protein 2 family.</text>
</comment>